<protein>
    <submittedName>
        <fullName evidence="2">Putative lysosomal &amp; prostatic acid phosphatase</fullName>
    </submittedName>
</protein>
<feature type="transmembrane region" description="Helical" evidence="1">
    <location>
        <begin position="102"/>
        <end position="126"/>
    </location>
</feature>
<dbReference type="AlphaFoldDB" id="A0A023FT66"/>
<dbReference type="GO" id="GO:0016791">
    <property type="term" value="F:phosphatase activity"/>
    <property type="evidence" value="ECO:0007669"/>
    <property type="project" value="UniProtKB-ARBA"/>
</dbReference>
<dbReference type="SUPFAM" id="SSF53254">
    <property type="entry name" value="Phosphoglycerate mutase-like"/>
    <property type="match status" value="1"/>
</dbReference>
<feature type="transmembrane region" description="Helical" evidence="1">
    <location>
        <begin position="12"/>
        <end position="35"/>
    </location>
</feature>
<keyword evidence="1" id="KW-0812">Transmembrane</keyword>
<dbReference type="InterPro" id="IPR029033">
    <property type="entry name" value="His_PPase_superfam"/>
</dbReference>
<dbReference type="EMBL" id="GBBK01000582">
    <property type="protein sequence ID" value="JAC23900.1"/>
    <property type="molecule type" value="mRNA"/>
</dbReference>
<name>A0A023FT66_AMBCJ</name>
<proteinExistence type="evidence at transcript level"/>
<dbReference type="Gene3D" id="3.40.50.1240">
    <property type="entry name" value="Phosphoglycerate mutase-like"/>
    <property type="match status" value="1"/>
</dbReference>
<keyword evidence="1" id="KW-1133">Transmembrane helix</keyword>
<evidence type="ECO:0000256" key="1">
    <source>
        <dbReference type="SAM" id="Phobius"/>
    </source>
</evidence>
<reference evidence="2" key="1">
    <citation type="submission" date="2014-03" db="EMBL/GenBank/DDBJ databases">
        <title>The sialotranscriptome of Amblyomma triste, Amblyomma parvum and Amblyomma cajennense ticks, uncovered by 454-based RNA-seq.</title>
        <authorList>
            <person name="Garcia G.R."/>
            <person name="Gardinassi L.G."/>
            <person name="Ribeiro J.M."/>
            <person name="Anatriello E."/>
            <person name="Ferreira B.R."/>
            <person name="Moreira H.N."/>
            <person name="Mafra C."/>
            <person name="Olegario M.M."/>
            <person name="Szabo P.J."/>
            <person name="Miranda-Santos I.K."/>
            <person name="Maruyama S.R."/>
        </authorList>
    </citation>
    <scope>NUCLEOTIDE SEQUENCE</scope>
    <source>
        <strain evidence="2">Uberlandia</strain>
        <tissue evidence="2">Salivary glands</tissue>
    </source>
</reference>
<organism evidence="2">
    <name type="scientific">Amblyomma cajennense</name>
    <name type="common">Cayenne tick</name>
    <name type="synonym">Acarus cajennensis</name>
    <dbReference type="NCBI Taxonomy" id="34607"/>
    <lineage>
        <taxon>Eukaryota</taxon>
        <taxon>Metazoa</taxon>
        <taxon>Ecdysozoa</taxon>
        <taxon>Arthropoda</taxon>
        <taxon>Chelicerata</taxon>
        <taxon>Arachnida</taxon>
        <taxon>Acari</taxon>
        <taxon>Parasitiformes</taxon>
        <taxon>Ixodida</taxon>
        <taxon>Ixodoidea</taxon>
        <taxon>Ixodidae</taxon>
        <taxon>Amblyomminae</taxon>
        <taxon>Amblyomma</taxon>
    </lineage>
</organism>
<accession>A0A023FT66</accession>
<sequence length="149" mass="16569">MYSTHDTEVSALLAPWVCLMATLPPYCSCLVLELWKNGPGNFSVRGLTLNAFNMTPQALRFPGCTDEFCSLDEFLSLARVNIPDDWRRECGLQQPFFLSDGALALVIGQSAVLAIVVFSCTAYVLLRRRRTPKNMVAYSPLPTEFSPTN</sequence>
<keyword evidence="1" id="KW-0472">Membrane</keyword>
<evidence type="ECO:0000313" key="2">
    <source>
        <dbReference type="EMBL" id="JAC23900.1"/>
    </source>
</evidence>